<keyword evidence="11 13" id="KW-0030">Aminoacyl-tRNA synthetase</keyword>
<accession>A0A0A2A1Y3</accession>
<feature type="binding site" evidence="13">
    <location>
        <position position="333"/>
    </location>
    <ligand>
        <name>Zn(2+)</name>
        <dbReference type="ChEBI" id="CHEBI:29105"/>
        <note>catalytic</note>
    </ligand>
</feature>
<dbReference type="InterPro" id="IPR033728">
    <property type="entry name" value="ThrRS_core"/>
</dbReference>
<dbReference type="Gene3D" id="3.10.20.30">
    <property type="match status" value="1"/>
</dbReference>
<evidence type="ECO:0000256" key="5">
    <source>
        <dbReference type="ARBA" id="ARBA00022723"/>
    </source>
</evidence>
<feature type="domain" description="Aminoacyl-transfer RNA synthetases class-II family profile" evidence="14">
    <location>
        <begin position="242"/>
        <end position="533"/>
    </location>
</feature>
<sequence>MPIITLPDGSKKGFERSVTILEIAQSIGAGLAKATIAGKVNDVLLDATIPISRDSKVVIITSKDKEGIEIIRHSFAHLIGHAVKQIYPNIKMAIGPVIEDGFYYDIFSEYRFTPEDLIKIENRINKLIKKDYDVEILQVSKKEAIKTFKERDETFKLRIIDEIPEEGLINLYKHEEYIDMCRGPHVPNTRHLRHFKLLKLSGSYWRGNSENESLQRIYGTAWAKEKELKDYLTRIEEAEKRDHRKLGKKHSLFHIQEESPGMIFWHPKGWTIYQVLEKYIRGILKKNDYLEIKTPQAVDKSLWEKSGHWEKFRDDMFTTASENRTYAIKPMNCPCHIQVFNQGLKSYKDLPIRLAEFGSCHRNEPSGALHGLMRVRNFTQDDAHIFCTEEQIQEEVSTFIDLVFEVYKTFGFNEIIIKLSTRPEKKVGSEEIWDKSEEALTKALDNKNLKWELQPGEGAFYGPKIEFSLKDCLNRVWQCGTIQVDFSMPIRLDATYVDIDNEKRNPVMLHRAILGSFERFIGILIEQYEAKFPIWLAPYQIILLSITDRNNEKCLRFNELININGYRSKVDIRNEKIGYKIREATLGRVPLIAVIGDKEEEIDSVALRALDGTNLGILDLPNLYKLMDELIEKKGRTE</sequence>
<evidence type="ECO:0000256" key="2">
    <source>
        <dbReference type="ARBA" id="ARBA00022490"/>
    </source>
</evidence>
<dbReference type="Gene3D" id="3.30.980.10">
    <property type="entry name" value="Threonyl-trna Synthetase, Chain A, domain 2"/>
    <property type="match status" value="1"/>
</dbReference>
<dbReference type="HAMAP" id="MF_00184">
    <property type="entry name" value="Thr_tRNA_synth"/>
    <property type="match status" value="1"/>
</dbReference>
<comment type="cofactor">
    <cofactor evidence="13">
        <name>Zn(2+)</name>
        <dbReference type="ChEBI" id="CHEBI:29105"/>
    </cofactor>
    <text evidence="13">Binds 1 zinc ion per subunit.</text>
</comment>
<comment type="subunit">
    <text evidence="13">Homodimer.</text>
</comment>
<dbReference type="RefSeq" id="WP_032522383.1">
    <property type="nucleotide sequence ID" value="NZ_CP138977.1"/>
</dbReference>
<comment type="similarity">
    <text evidence="1 13">Belongs to the class-II aminoacyl-tRNA synthetase family.</text>
</comment>
<keyword evidence="2 13" id="KW-0963">Cytoplasm</keyword>
<dbReference type="InterPro" id="IPR012676">
    <property type="entry name" value="TGS-like"/>
</dbReference>
<keyword evidence="5 13" id="KW-0479">Metal-binding</keyword>
<keyword evidence="4 13" id="KW-0436">Ligase</keyword>
<comment type="catalytic activity">
    <reaction evidence="12 13">
        <text>tRNA(Thr) + L-threonine + ATP = L-threonyl-tRNA(Thr) + AMP + diphosphate + H(+)</text>
        <dbReference type="Rhea" id="RHEA:24624"/>
        <dbReference type="Rhea" id="RHEA-COMP:9670"/>
        <dbReference type="Rhea" id="RHEA-COMP:9704"/>
        <dbReference type="ChEBI" id="CHEBI:15378"/>
        <dbReference type="ChEBI" id="CHEBI:30616"/>
        <dbReference type="ChEBI" id="CHEBI:33019"/>
        <dbReference type="ChEBI" id="CHEBI:57926"/>
        <dbReference type="ChEBI" id="CHEBI:78442"/>
        <dbReference type="ChEBI" id="CHEBI:78534"/>
        <dbReference type="ChEBI" id="CHEBI:456215"/>
        <dbReference type="EC" id="6.1.1.3"/>
    </reaction>
</comment>
<evidence type="ECO:0000256" key="3">
    <source>
        <dbReference type="ARBA" id="ARBA00022555"/>
    </source>
</evidence>
<dbReference type="PROSITE" id="PS51880">
    <property type="entry name" value="TGS"/>
    <property type="match status" value="1"/>
</dbReference>
<dbReference type="PANTHER" id="PTHR11451:SF44">
    <property type="entry name" value="THREONINE--TRNA LIGASE, CHLOROPLASTIC_MITOCHONDRIAL 2"/>
    <property type="match status" value="1"/>
</dbReference>
<comment type="caution">
    <text evidence="16">The sequence shown here is derived from an EMBL/GenBank/DDBJ whole genome shotgun (WGS) entry which is preliminary data.</text>
</comment>
<dbReference type="SUPFAM" id="SSF55186">
    <property type="entry name" value="ThrRS/AlaRS common domain"/>
    <property type="match status" value="1"/>
</dbReference>
<dbReference type="Pfam" id="PF07973">
    <property type="entry name" value="tRNA_SAD"/>
    <property type="match status" value="1"/>
</dbReference>
<dbReference type="EC" id="6.1.1.3" evidence="13"/>
<dbReference type="GO" id="GO:0004829">
    <property type="term" value="F:threonine-tRNA ligase activity"/>
    <property type="evidence" value="ECO:0007669"/>
    <property type="project" value="UniProtKB-UniRule"/>
</dbReference>
<dbReference type="GO" id="GO:0005524">
    <property type="term" value="F:ATP binding"/>
    <property type="evidence" value="ECO:0007669"/>
    <property type="project" value="UniProtKB-UniRule"/>
</dbReference>
<organism evidence="16 17">
    <name type="scientific">Prochlorococcus marinus str. MIT 9201</name>
    <dbReference type="NCBI Taxonomy" id="93057"/>
    <lineage>
        <taxon>Bacteria</taxon>
        <taxon>Bacillati</taxon>
        <taxon>Cyanobacteriota</taxon>
        <taxon>Cyanophyceae</taxon>
        <taxon>Synechococcales</taxon>
        <taxon>Prochlorococcaceae</taxon>
        <taxon>Prochlorococcus</taxon>
    </lineage>
</organism>
<dbReference type="Pfam" id="PF03129">
    <property type="entry name" value="HGTP_anticodon"/>
    <property type="match status" value="1"/>
</dbReference>
<evidence type="ECO:0000259" key="15">
    <source>
        <dbReference type="PROSITE" id="PS51880"/>
    </source>
</evidence>
<comment type="subcellular location">
    <subcellularLocation>
        <location evidence="13">Cytoplasm</location>
    </subcellularLocation>
</comment>
<dbReference type="SUPFAM" id="SSF55681">
    <property type="entry name" value="Class II aaRS and biotin synthetases"/>
    <property type="match status" value="1"/>
</dbReference>
<dbReference type="EMBL" id="JNAL01000014">
    <property type="protein sequence ID" value="KGF95550.1"/>
    <property type="molecule type" value="Genomic_DNA"/>
</dbReference>
<dbReference type="InterPro" id="IPR018163">
    <property type="entry name" value="Thr/Ala-tRNA-synth_IIc_edit"/>
</dbReference>
<protein>
    <recommendedName>
        <fullName evidence="13">Threonine--tRNA ligase</fullName>
        <ecNumber evidence="13">6.1.1.3</ecNumber>
    </recommendedName>
    <alternativeName>
        <fullName evidence="13">Threonyl-tRNA synthetase</fullName>
        <shortName evidence="13">ThrRS</shortName>
    </alternativeName>
</protein>
<dbReference type="CDD" id="cd01667">
    <property type="entry name" value="TGS_ThrRS"/>
    <property type="match status" value="1"/>
</dbReference>
<dbReference type="InterPro" id="IPR004095">
    <property type="entry name" value="TGS"/>
</dbReference>
<gene>
    <name evidence="13" type="primary">thrS</name>
    <name evidence="16" type="ORF">EU95_1241</name>
</gene>
<dbReference type="CDD" id="cd00771">
    <property type="entry name" value="ThrRS_core"/>
    <property type="match status" value="1"/>
</dbReference>
<dbReference type="Pfam" id="PF02824">
    <property type="entry name" value="TGS"/>
    <property type="match status" value="1"/>
</dbReference>
<dbReference type="InterPro" id="IPR045864">
    <property type="entry name" value="aa-tRNA-synth_II/BPL/LPL"/>
</dbReference>
<keyword evidence="8 13" id="KW-0067">ATP-binding</keyword>
<dbReference type="InterPro" id="IPR002320">
    <property type="entry name" value="Thr-tRNA-ligase_IIa"/>
</dbReference>
<dbReference type="SUPFAM" id="SSF52954">
    <property type="entry name" value="Class II aaRS ABD-related"/>
    <property type="match status" value="1"/>
</dbReference>
<evidence type="ECO:0000256" key="9">
    <source>
        <dbReference type="ARBA" id="ARBA00022884"/>
    </source>
</evidence>
<dbReference type="InterPro" id="IPR012947">
    <property type="entry name" value="tRNA_SAD"/>
</dbReference>
<dbReference type="GO" id="GO:0006435">
    <property type="term" value="P:threonyl-tRNA aminoacylation"/>
    <property type="evidence" value="ECO:0007669"/>
    <property type="project" value="UniProtKB-UniRule"/>
</dbReference>
<evidence type="ECO:0000256" key="8">
    <source>
        <dbReference type="ARBA" id="ARBA00022840"/>
    </source>
</evidence>
<evidence type="ECO:0000256" key="4">
    <source>
        <dbReference type="ARBA" id="ARBA00022598"/>
    </source>
</evidence>
<keyword evidence="9 13" id="KW-0694">RNA-binding</keyword>
<evidence type="ECO:0000256" key="6">
    <source>
        <dbReference type="ARBA" id="ARBA00022741"/>
    </source>
</evidence>
<dbReference type="Gene3D" id="3.30.54.20">
    <property type="match status" value="1"/>
</dbReference>
<dbReference type="Gene3D" id="3.30.930.10">
    <property type="entry name" value="Bira Bifunctional Protein, Domain 2"/>
    <property type="match status" value="1"/>
</dbReference>
<dbReference type="FunFam" id="3.10.20.30:FF:000005">
    <property type="entry name" value="Threonine--tRNA ligase"/>
    <property type="match status" value="1"/>
</dbReference>
<feature type="region of interest" description="Catalytic" evidence="13">
    <location>
        <begin position="242"/>
        <end position="533"/>
    </location>
</feature>
<dbReference type="PANTHER" id="PTHR11451">
    <property type="entry name" value="THREONINE-TRNA LIGASE"/>
    <property type="match status" value="1"/>
</dbReference>
<dbReference type="AlphaFoldDB" id="A0A0A2A1Y3"/>
<dbReference type="GO" id="GO:0005829">
    <property type="term" value="C:cytosol"/>
    <property type="evidence" value="ECO:0007669"/>
    <property type="project" value="TreeGrafter"/>
</dbReference>
<feature type="binding site" evidence="13">
    <location>
        <position position="510"/>
    </location>
    <ligand>
        <name>Zn(2+)</name>
        <dbReference type="ChEBI" id="CHEBI:29105"/>
        <note>catalytic</note>
    </ligand>
</feature>
<dbReference type="eggNOG" id="COG0441">
    <property type="taxonomic scope" value="Bacteria"/>
</dbReference>
<evidence type="ECO:0000256" key="1">
    <source>
        <dbReference type="ARBA" id="ARBA00008226"/>
    </source>
</evidence>
<keyword evidence="6 13" id="KW-0547">Nucleotide-binding</keyword>
<feature type="domain" description="TGS" evidence="15">
    <location>
        <begin position="1"/>
        <end position="61"/>
    </location>
</feature>
<dbReference type="GO" id="GO:0046872">
    <property type="term" value="F:metal ion binding"/>
    <property type="evidence" value="ECO:0007669"/>
    <property type="project" value="UniProtKB-KW"/>
</dbReference>
<dbReference type="Pfam" id="PF00587">
    <property type="entry name" value="tRNA-synt_2b"/>
    <property type="match status" value="1"/>
</dbReference>
<dbReference type="Proteomes" id="UP000030355">
    <property type="component" value="Unassembled WGS sequence"/>
</dbReference>
<dbReference type="NCBIfam" id="TIGR00418">
    <property type="entry name" value="thrS"/>
    <property type="match status" value="1"/>
</dbReference>
<evidence type="ECO:0000256" key="10">
    <source>
        <dbReference type="ARBA" id="ARBA00022917"/>
    </source>
</evidence>
<keyword evidence="3 13" id="KW-0820">tRNA-binding</keyword>
<dbReference type="OrthoDB" id="9802304at2"/>
<dbReference type="Gene3D" id="3.40.50.800">
    <property type="entry name" value="Anticodon-binding domain"/>
    <property type="match status" value="1"/>
</dbReference>
<dbReference type="SMART" id="SM00863">
    <property type="entry name" value="tRNA_SAD"/>
    <property type="match status" value="1"/>
</dbReference>
<dbReference type="FunFam" id="3.30.54.20:FF:000002">
    <property type="entry name" value="Threonine--tRNA ligase"/>
    <property type="match status" value="1"/>
</dbReference>
<dbReference type="GO" id="GO:0000049">
    <property type="term" value="F:tRNA binding"/>
    <property type="evidence" value="ECO:0007669"/>
    <property type="project" value="UniProtKB-KW"/>
</dbReference>
<evidence type="ECO:0000313" key="16">
    <source>
        <dbReference type="EMBL" id="KGF95550.1"/>
    </source>
</evidence>
<dbReference type="InterPro" id="IPR012675">
    <property type="entry name" value="Beta-grasp_dom_sf"/>
</dbReference>
<dbReference type="FunFam" id="3.30.930.10:FF:000002">
    <property type="entry name" value="Threonine--tRNA ligase"/>
    <property type="match status" value="1"/>
</dbReference>
<reference evidence="17" key="1">
    <citation type="journal article" date="2014" name="Sci. Data">
        <title>Genomes of diverse isolates of the marine cyanobacterium Prochlorococcus.</title>
        <authorList>
            <person name="Biller S."/>
            <person name="Berube P."/>
            <person name="Thompson J."/>
            <person name="Kelly L."/>
            <person name="Roggensack S."/>
            <person name="Awad L."/>
            <person name="Roache-Johnson K."/>
            <person name="Ding H."/>
            <person name="Giovannoni S.J."/>
            <person name="Moore L.R."/>
            <person name="Chisholm S.W."/>
        </authorList>
    </citation>
    <scope>NUCLEOTIDE SEQUENCE [LARGE SCALE GENOMIC DNA]</scope>
    <source>
        <strain evidence="17">MIT 9201</strain>
    </source>
</reference>
<proteinExistence type="inferred from homology"/>
<evidence type="ECO:0000313" key="17">
    <source>
        <dbReference type="Proteomes" id="UP000030355"/>
    </source>
</evidence>
<dbReference type="InterPro" id="IPR002314">
    <property type="entry name" value="aa-tRNA-synt_IIb"/>
</dbReference>
<dbReference type="InterPro" id="IPR036621">
    <property type="entry name" value="Anticodon-bd_dom_sf"/>
</dbReference>
<evidence type="ECO:0000256" key="7">
    <source>
        <dbReference type="ARBA" id="ARBA00022833"/>
    </source>
</evidence>
<name>A0A0A2A1Y3_PROMR</name>
<evidence type="ECO:0000256" key="11">
    <source>
        <dbReference type="ARBA" id="ARBA00023146"/>
    </source>
</evidence>
<dbReference type="PROSITE" id="PS50862">
    <property type="entry name" value="AA_TRNA_LIGASE_II"/>
    <property type="match status" value="1"/>
</dbReference>
<keyword evidence="7 13" id="KW-0862">Zinc</keyword>
<feature type="binding site" evidence="13">
    <location>
        <position position="384"/>
    </location>
    <ligand>
        <name>Zn(2+)</name>
        <dbReference type="ChEBI" id="CHEBI:29105"/>
        <note>catalytic</note>
    </ligand>
</feature>
<dbReference type="FunFam" id="3.30.980.10:FF:000005">
    <property type="entry name" value="Threonyl-tRNA synthetase, mitochondrial"/>
    <property type="match status" value="1"/>
</dbReference>
<evidence type="ECO:0000259" key="14">
    <source>
        <dbReference type="PROSITE" id="PS50862"/>
    </source>
</evidence>
<keyword evidence="10 13" id="KW-0648">Protein biosynthesis</keyword>
<dbReference type="PRINTS" id="PR01047">
    <property type="entry name" value="TRNASYNTHTHR"/>
</dbReference>
<evidence type="ECO:0000256" key="13">
    <source>
        <dbReference type="HAMAP-Rule" id="MF_00184"/>
    </source>
</evidence>
<dbReference type="STRING" id="93057.EU95_1241"/>
<evidence type="ECO:0000256" key="12">
    <source>
        <dbReference type="ARBA" id="ARBA00049515"/>
    </source>
</evidence>
<dbReference type="InterPro" id="IPR006195">
    <property type="entry name" value="aa-tRNA-synth_II"/>
</dbReference>
<dbReference type="SUPFAM" id="SSF81271">
    <property type="entry name" value="TGS-like"/>
    <property type="match status" value="1"/>
</dbReference>
<dbReference type="InterPro" id="IPR004154">
    <property type="entry name" value="Anticodon-bd"/>
</dbReference>